<feature type="chain" id="PRO_5043188034" evidence="1">
    <location>
        <begin position="22"/>
        <end position="671"/>
    </location>
</feature>
<dbReference type="InterPro" id="IPR014756">
    <property type="entry name" value="Ig_E-set"/>
</dbReference>
<comment type="caution">
    <text evidence="3">The sequence shown here is derived from an EMBL/GenBank/DDBJ whole genome shotgun (WGS) entry which is preliminary data.</text>
</comment>
<feature type="domain" description="IPT/TIG" evidence="2">
    <location>
        <begin position="465"/>
        <end position="533"/>
    </location>
</feature>
<evidence type="ECO:0000313" key="3">
    <source>
        <dbReference type="EMBL" id="RHG69656.1"/>
    </source>
</evidence>
<protein>
    <submittedName>
        <fullName evidence="3">Polygalacturonase</fullName>
    </submittedName>
</protein>
<gene>
    <name evidence="3" type="ORF">DW250_00035</name>
</gene>
<dbReference type="CDD" id="cd00102">
    <property type="entry name" value="IPT"/>
    <property type="match status" value="1"/>
</dbReference>
<dbReference type="RefSeq" id="WP_118199950.1">
    <property type="nucleotide sequence ID" value="NZ_QRIE01000001.1"/>
</dbReference>
<feature type="signal peptide" evidence="1">
    <location>
        <begin position="1"/>
        <end position="21"/>
    </location>
</feature>
<keyword evidence="1" id="KW-0732">Signal</keyword>
<dbReference type="AlphaFoldDB" id="A0A3R6GBU4"/>
<dbReference type="Gene3D" id="2.60.40.10">
    <property type="entry name" value="Immunoglobulins"/>
    <property type="match status" value="4"/>
</dbReference>
<evidence type="ECO:0000256" key="1">
    <source>
        <dbReference type="SAM" id="SignalP"/>
    </source>
</evidence>
<sequence>MKRHNKSFLWLVLLLICSTFAFTSCDRDDLNTDQYGNEISVLSYGPNPVLRGGVLTFKGANLDQITEIDLPGAEAITSINVVTSGKNSEINIEVPAEKCEPGIVTLKTAKNGEIKTLTPITYIENLKFTGFYVGENKENLVGNVGDVLTIEGDYLNNITSVIFANGATMDAENFKSQTRYQIQLVIPAEAGEGRFQISDGNNYMYSEGALSINAPEIDANNAIGKSLIKAGETEVLRGTSLDQIASIELNGATVEAADFKSQTASEITFIISSKVADGEITAVTKSGIRIPFGEITTVVPSQLVATPSPIKNGKEITISGKDMDLITGIAFPNAKESKLNKVETTKVTSTVPEDAQEGDITLSLDNGKTVTVAYKLVKPTVTACAPAAITAGEKTIIKGTDLDLVKSITFPGDVDMTVDDFKGTANAIAVTVPAACAGSGFKLNLKNGTTVNIDGQLSIKAATDPAIASVTPGEAIAGSTITITGKNFQNIQNLYIGSYKVNRYTSRTNTEIVCQVPATAEVGTYKIVMEDPDGNKIEGPEFKVVPAEKDIADFAKNEAGTAITYPFVFSWGDGTGKFRLNKADLIKLGVKKGSKLIIYKDASVTGQVQINDANWAGLYTIADWNGTEAQLVQEFDDKMMNAINNVSDGWSDTAFIIQGDLGKANKIVILP</sequence>
<dbReference type="InterPro" id="IPR013783">
    <property type="entry name" value="Ig-like_fold"/>
</dbReference>
<reference evidence="3 4" key="1">
    <citation type="submission" date="2018-08" db="EMBL/GenBank/DDBJ databases">
        <title>A genome reference for cultivated species of the human gut microbiota.</title>
        <authorList>
            <person name="Zou Y."/>
            <person name="Xue W."/>
            <person name="Luo G."/>
        </authorList>
    </citation>
    <scope>NUCLEOTIDE SEQUENCE [LARGE SCALE GENOMIC DNA]</scope>
    <source>
        <strain evidence="3 4">AM22-1</strain>
    </source>
</reference>
<name>A0A3R6GBU4_9BACT</name>
<proteinExistence type="predicted"/>
<evidence type="ECO:0000259" key="2">
    <source>
        <dbReference type="Pfam" id="PF01833"/>
    </source>
</evidence>
<dbReference type="SUPFAM" id="SSF81296">
    <property type="entry name" value="E set domains"/>
    <property type="match status" value="1"/>
</dbReference>
<dbReference type="EMBL" id="QRIN01000001">
    <property type="protein sequence ID" value="RHG69656.1"/>
    <property type="molecule type" value="Genomic_DNA"/>
</dbReference>
<dbReference type="InterPro" id="IPR002909">
    <property type="entry name" value="IPT_dom"/>
</dbReference>
<accession>A0A3R6GBU4</accession>
<organism evidence="3 4">
    <name type="scientific">Segatella copri</name>
    <dbReference type="NCBI Taxonomy" id="165179"/>
    <lineage>
        <taxon>Bacteria</taxon>
        <taxon>Pseudomonadati</taxon>
        <taxon>Bacteroidota</taxon>
        <taxon>Bacteroidia</taxon>
        <taxon>Bacteroidales</taxon>
        <taxon>Prevotellaceae</taxon>
        <taxon>Segatella</taxon>
    </lineage>
</organism>
<dbReference type="Proteomes" id="UP000286501">
    <property type="component" value="Unassembled WGS sequence"/>
</dbReference>
<evidence type="ECO:0000313" key="4">
    <source>
        <dbReference type="Proteomes" id="UP000286501"/>
    </source>
</evidence>
<dbReference type="Pfam" id="PF01833">
    <property type="entry name" value="TIG"/>
    <property type="match status" value="1"/>
</dbReference>
<dbReference type="PROSITE" id="PS51257">
    <property type="entry name" value="PROKAR_LIPOPROTEIN"/>
    <property type="match status" value="1"/>
</dbReference>